<dbReference type="InterPro" id="IPR039442">
    <property type="entry name" value="Mrr-like_dom"/>
</dbReference>
<evidence type="ECO:0000256" key="1">
    <source>
        <dbReference type="ARBA" id="ARBA00022747"/>
    </source>
</evidence>
<keyword evidence="5" id="KW-1185">Reference proteome</keyword>
<dbReference type="Gene3D" id="3.40.50.150">
    <property type="entry name" value="Vaccinia Virus protein VP39"/>
    <property type="match status" value="1"/>
</dbReference>
<dbReference type="GO" id="GO:0004386">
    <property type="term" value="F:helicase activity"/>
    <property type="evidence" value="ECO:0007669"/>
    <property type="project" value="UniProtKB-KW"/>
</dbReference>
<keyword evidence="4" id="KW-0547">Nucleotide-binding</keyword>
<evidence type="ECO:0000259" key="3">
    <source>
        <dbReference type="PROSITE" id="PS51192"/>
    </source>
</evidence>
<name>A0ABP6R5K3_9MICC</name>
<dbReference type="SMART" id="SM00487">
    <property type="entry name" value="DEXDc"/>
    <property type="match status" value="1"/>
</dbReference>
<dbReference type="PROSITE" id="PS51192">
    <property type="entry name" value="HELICASE_ATP_BIND_1"/>
    <property type="match status" value="1"/>
</dbReference>
<dbReference type="InterPro" id="IPR053980">
    <property type="entry name" value="ISP_coupler"/>
</dbReference>
<protein>
    <submittedName>
        <fullName evidence="4">DEAD/DEAH box helicase</fullName>
    </submittedName>
</protein>
<dbReference type="Pfam" id="PF18135">
    <property type="entry name" value="Type_ISP_C"/>
    <property type="match status" value="1"/>
</dbReference>
<dbReference type="Proteomes" id="UP001501736">
    <property type="component" value="Unassembled WGS sequence"/>
</dbReference>
<reference evidence="5" key="1">
    <citation type="journal article" date="2019" name="Int. J. Syst. Evol. Microbiol.">
        <title>The Global Catalogue of Microorganisms (GCM) 10K type strain sequencing project: providing services to taxonomists for standard genome sequencing and annotation.</title>
        <authorList>
            <consortium name="The Broad Institute Genomics Platform"/>
            <consortium name="The Broad Institute Genome Sequencing Center for Infectious Disease"/>
            <person name="Wu L."/>
            <person name="Ma J."/>
        </authorList>
    </citation>
    <scope>NUCLEOTIDE SEQUENCE [LARGE SCALE GENOMIC DNA]</scope>
    <source>
        <strain evidence="5">JCM 11483</strain>
    </source>
</reference>
<dbReference type="SMART" id="SM00490">
    <property type="entry name" value="HELICc"/>
    <property type="match status" value="1"/>
</dbReference>
<dbReference type="SUPFAM" id="SSF52540">
    <property type="entry name" value="P-loop containing nucleoside triphosphate hydrolases"/>
    <property type="match status" value="1"/>
</dbReference>
<dbReference type="SUPFAM" id="SSF52980">
    <property type="entry name" value="Restriction endonuclease-like"/>
    <property type="match status" value="1"/>
</dbReference>
<dbReference type="Pfam" id="PF22240">
    <property type="entry name" value="ISP_coupler"/>
    <property type="match status" value="1"/>
</dbReference>
<dbReference type="Gene3D" id="3.40.50.300">
    <property type="entry name" value="P-loop containing nucleotide triphosphate hydrolases"/>
    <property type="match status" value="2"/>
</dbReference>
<proteinExistence type="predicted"/>
<gene>
    <name evidence="4" type="ORF">GCM10020260_00200</name>
</gene>
<dbReference type="PRINTS" id="PR00507">
    <property type="entry name" value="N12N6MTFRASE"/>
</dbReference>
<dbReference type="CDD" id="cd17926">
    <property type="entry name" value="DEXHc_RE"/>
    <property type="match status" value="1"/>
</dbReference>
<sequence>MLETYYYHSTDTRDRGDKFERLIRSYLTTDPVWSDEFSEVWLWSEYPDRGNRRDNGVDLVAKSRFTGELTAIQCKFIDPDSTISKKGIDSFISEAAPPEFSDRLLAHTAQKLGPTAQDALERNNVRVLDLPQMDRSDIDWSQFAVETPDRLVRHSSAKKTPFPYQRQAMNDVAAGFEASDRGKMIMACGTGKTYTALQIVEEQIPSDGYVLFLVPSIALLDQTLREWKADASEEFRALAVCSDAKVGKNSNNEDISTTELVVPATTDAQKLIDQRRLARRFNGRTVVFSTYQSIEAIAEAQRQGFPEFDLVICDEAHRTTGATIAGQDESAFTKVHNNSFLRAAKRLYMTATPRVFEENTKAKAEENSVVVASMDDEELFGPQFYRLGFGEAVEKNLLTDYKVLVLAVDESAVNDQLQRLLTDAHGELGIDDVAKVVGCWNGLAHRGEHFPNQTDETGAGPAPARRAMQRAVAFASNIKESKRVSSMFETITAELAATSENSLVCSAEHVDGGMNVAERTGKLNWLEAEPDEDECRILSNARCLSEGVDVPSLDAVMFLNPRNSQVDVVQSVGRVMRRAPGKDYGYIILPVGVPVGQDPATALKDSKKYKVIWSVLNALRSHDDRFEATVNKIDLNQDRGGTIDVIGVGTGGGDDDDSSVTTSVQPILADFPGLEEWKDAIYAKIVQKVGDREYWENWAATIADVAARHTERITALVKGTGQHTPIQQVNEHFEAFVTALQRNLNEGVSEDDAISMLSQHLITKPVFDALFAGYDFATRNPVSQVMDEMIDALAGNNLEAETSELESFYASVARRAEGIDNAEGKQRIITELYENFFKQAFPKQADSLGVVYTPVEVVDFIIRSVDELSREHFGAGLSDEGVHVLDPFTGTGTFIVRLLQSGVISPHDLARKYAGELHATELMLLAYYVAAVNIEATYHGLMAEQDPEAEYVPFEGIVLGDTFQMSEVDDQIDLEMFTSNNARAQRQLDTDIRVIIGNPPYSAGQTSANDNNANAEYPSLDKRIRDTYSRASHAVSARTLYDSYVRAIRWGTDRIGDKGVLAYVSNGGYIDSNSADGLRKSFVEDFDHLYIYNLRGNARTSGELRRKEKDNVFEQGSRATVAIMIGVKDPAHTGDCQLYYRDIGDYLTREEKLATLEAGAVGDVEWEMIAPNSKGEWINQSSDVFDTLPPLGDKKGATGMPPIFNTYTLGLGTNRDAWVYNYSREALQANVEAMTATYTEARRAYQAAERSKRNEKDVAEWLKDQPAFSDPTRISWARSLRNCVARNRDLAPQESGYREGVYRPFAKQNVYFGAAYNHERSQLPSVFPTPELPNYGFYLTAPGSGHEATLLAMDQVPDLAFWGSGGGQFFARFTYQPEPEGQLGIGVDGDVVDGYRRIDNVSADALARYRSAFGDHVTKDEIFASIYALLHSDQYRSQFSAELTRQLPRIPLPASAEDFAAFAEAGQKLIDLHIDYENADPYPLHEEHAVGEEADPEFYRVQKMRWGGKARSADKSRLVYNTNVTLSGIPDEAHEYVLGSRSALEWVIDRYQVKTDKASGIVNDPNDRAQEHGDPRYIVDLIKRVTTVSVETRRIVRDLPILDLDDGPSVAW</sequence>
<dbReference type="InterPro" id="IPR014001">
    <property type="entry name" value="Helicase_ATP-bd"/>
</dbReference>
<dbReference type="Pfam" id="PF00271">
    <property type="entry name" value="Helicase_C"/>
    <property type="match status" value="1"/>
</dbReference>
<dbReference type="SUPFAM" id="SSF53335">
    <property type="entry name" value="S-adenosyl-L-methionine-dependent methyltransferases"/>
    <property type="match status" value="1"/>
</dbReference>
<dbReference type="InterPro" id="IPR029063">
    <property type="entry name" value="SAM-dependent_MTases_sf"/>
</dbReference>
<dbReference type="Pfam" id="PF02384">
    <property type="entry name" value="N6_Mtase"/>
    <property type="match status" value="1"/>
</dbReference>
<dbReference type="EMBL" id="BAAAYG010000001">
    <property type="protein sequence ID" value="GAA3278274.1"/>
    <property type="molecule type" value="Genomic_DNA"/>
</dbReference>
<organism evidence="4 5">
    <name type="scientific">Nesterenkonia halobia</name>
    <dbReference type="NCBI Taxonomy" id="37922"/>
    <lineage>
        <taxon>Bacteria</taxon>
        <taxon>Bacillati</taxon>
        <taxon>Actinomycetota</taxon>
        <taxon>Actinomycetes</taxon>
        <taxon>Micrococcales</taxon>
        <taxon>Micrococcaceae</taxon>
        <taxon>Nesterenkonia</taxon>
    </lineage>
</organism>
<dbReference type="InterPro" id="IPR050742">
    <property type="entry name" value="Helicase_Restrict-Modif_Enz"/>
</dbReference>
<dbReference type="CDD" id="cd22333">
    <property type="entry name" value="LlaBIII_nuclease-like"/>
    <property type="match status" value="1"/>
</dbReference>
<dbReference type="PANTHER" id="PTHR47396:SF1">
    <property type="entry name" value="ATP-DEPENDENT HELICASE IRC3-RELATED"/>
    <property type="match status" value="1"/>
</dbReference>
<dbReference type="Pfam" id="PF13156">
    <property type="entry name" value="Mrr_cat_2"/>
    <property type="match status" value="1"/>
</dbReference>
<keyword evidence="4" id="KW-0347">Helicase</keyword>
<evidence type="ECO:0000313" key="5">
    <source>
        <dbReference type="Proteomes" id="UP001501736"/>
    </source>
</evidence>
<accession>A0ABP6R5K3</accession>
<dbReference type="Pfam" id="PF04851">
    <property type="entry name" value="ResIII"/>
    <property type="match status" value="1"/>
</dbReference>
<evidence type="ECO:0000313" key="4">
    <source>
        <dbReference type="EMBL" id="GAA3278274.1"/>
    </source>
</evidence>
<keyword evidence="1" id="KW-0680">Restriction system</keyword>
<feature type="domain" description="Helicase ATP-binding" evidence="3">
    <location>
        <begin position="173"/>
        <end position="371"/>
    </location>
</feature>
<keyword evidence="4" id="KW-0378">Hydrolase</keyword>
<dbReference type="PANTHER" id="PTHR47396">
    <property type="entry name" value="TYPE I RESTRICTION ENZYME ECOKI R PROTEIN"/>
    <property type="match status" value="1"/>
</dbReference>
<dbReference type="InterPro" id="IPR003356">
    <property type="entry name" value="DNA_methylase_A-5"/>
</dbReference>
<dbReference type="InterPro" id="IPR011335">
    <property type="entry name" value="Restrct_endonuc-II-like"/>
</dbReference>
<keyword evidence="2" id="KW-0175">Coiled coil</keyword>
<dbReference type="InterPro" id="IPR027417">
    <property type="entry name" value="P-loop_NTPase"/>
</dbReference>
<dbReference type="InterPro" id="IPR041635">
    <property type="entry name" value="Type_ISP_LLaBIII_C"/>
</dbReference>
<dbReference type="InterPro" id="IPR002052">
    <property type="entry name" value="DNA_methylase_N6_adenine_CS"/>
</dbReference>
<dbReference type="InterPro" id="IPR006935">
    <property type="entry name" value="Helicase/UvrB_N"/>
</dbReference>
<dbReference type="PROSITE" id="PS00092">
    <property type="entry name" value="N6_MTASE"/>
    <property type="match status" value="1"/>
</dbReference>
<evidence type="ECO:0000256" key="2">
    <source>
        <dbReference type="SAM" id="Coils"/>
    </source>
</evidence>
<feature type="coiled-coil region" evidence="2">
    <location>
        <begin position="1224"/>
        <end position="1251"/>
    </location>
</feature>
<comment type="caution">
    <text evidence="4">The sequence shown here is derived from an EMBL/GenBank/DDBJ whole genome shotgun (WGS) entry which is preliminary data.</text>
</comment>
<keyword evidence="4" id="KW-0067">ATP-binding</keyword>
<dbReference type="InterPro" id="IPR001650">
    <property type="entry name" value="Helicase_C-like"/>
</dbReference>